<gene>
    <name evidence="2" type="ORF">EXY26_08575</name>
</gene>
<feature type="region of interest" description="Disordered" evidence="1">
    <location>
        <begin position="43"/>
        <end position="78"/>
    </location>
</feature>
<name>A0A4Y8TXZ4_9MICC</name>
<dbReference type="EMBL" id="SPDS01000001">
    <property type="protein sequence ID" value="TFH57036.1"/>
    <property type="molecule type" value="Genomic_DNA"/>
</dbReference>
<accession>A0A4Y8TXZ4</accession>
<dbReference type="Proteomes" id="UP000297638">
    <property type="component" value="Unassembled WGS sequence"/>
</dbReference>
<protein>
    <submittedName>
        <fullName evidence="2">Uncharacterized protein</fullName>
    </submittedName>
</protein>
<comment type="caution">
    <text evidence="2">The sequence shown here is derived from an EMBL/GenBank/DDBJ whole genome shotgun (WGS) entry which is preliminary data.</text>
</comment>
<reference evidence="2 3" key="1">
    <citation type="submission" date="2019-03" db="EMBL/GenBank/DDBJ databases">
        <title>Glutamicibacter sp. LJH19 genome.</title>
        <authorList>
            <person name="Sinai Borker S."/>
            <person name="Kumar R."/>
        </authorList>
    </citation>
    <scope>NUCLEOTIDE SEQUENCE [LARGE SCALE GENOMIC DNA]</scope>
    <source>
        <strain evidence="2 3">LJH19</strain>
    </source>
</reference>
<dbReference type="RefSeq" id="WP_134780041.1">
    <property type="nucleotide sequence ID" value="NZ_SPDS01000001.1"/>
</dbReference>
<evidence type="ECO:0000313" key="2">
    <source>
        <dbReference type="EMBL" id="TFH57036.1"/>
    </source>
</evidence>
<evidence type="ECO:0000256" key="1">
    <source>
        <dbReference type="SAM" id="MobiDB-lite"/>
    </source>
</evidence>
<sequence>MPKNNSTHGSHKNRRIVARGVLRETPDIRTLARAAIRLALADAQREAEAQQLAEQHPDRSRRTRPDRIQKRSREGDQS</sequence>
<proteinExistence type="predicted"/>
<feature type="compositionally biased region" description="Basic and acidic residues" evidence="1">
    <location>
        <begin position="55"/>
        <end position="78"/>
    </location>
</feature>
<dbReference type="AlphaFoldDB" id="A0A4Y8TXZ4"/>
<organism evidence="2 3">
    <name type="scientific">Glutamicibacter arilaitensis</name>
    <dbReference type="NCBI Taxonomy" id="256701"/>
    <lineage>
        <taxon>Bacteria</taxon>
        <taxon>Bacillati</taxon>
        <taxon>Actinomycetota</taxon>
        <taxon>Actinomycetes</taxon>
        <taxon>Micrococcales</taxon>
        <taxon>Micrococcaceae</taxon>
        <taxon>Glutamicibacter</taxon>
    </lineage>
</organism>
<evidence type="ECO:0000313" key="3">
    <source>
        <dbReference type="Proteomes" id="UP000297638"/>
    </source>
</evidence>